<dbReference type="OMA" id="AFISKWA"/>
<evidence type="ECO:0000313" key="1">
    <source>
        <dbReference type="EMBL" id="KJA18796.1"/>
    </source>
</evidence>
<dbReference type="CDD" id="cd00882">
    <property type="entry name" value="Ras_like_GTPase"/>
    <property type="match status" value="1"/>
</dbReference>
<feature type="non-terminal residue" evidence="1">
    <location>
        <position position="1"/>
    </location>
</feature>
<dbReference type="Gene3D" id="3.40.50.300">
    <property type="entry name" value="P-loop containing nucleotide triphosphate hydrolases"/>
    <property type="match status" value="1"/>
</dbReference>
<accession>A0A0D2NPV7</accession>
<gene>
    <name evidence="1" type="ORF">HYPSUDRAFT_144590</name>
</gene>
<dbReference type="InterPro" id="IPR027417">
    <property type="entry name" value="P-loop_NTPase"/>
</dbReference>
<dbReference type="AlphaFoldDB" id="A0A0D2NPV7"/>
<dbReference type="EMBL" id="KN817585">
    <property type="protein sequence ID" value="KJA18796.1"/>
    <property type="molecule type" value="Genomic_DNA"/>
</dbReference>
<evidence type="ECO:0000313" key="2">
    <source>
        <dbReference type="Proteomes" id="UP000054270"/>
    </source>
</evidence>
<dbReference type="OrthoDB" id="3172613at2759"/>
<name>A0A0D2NPV7_HYPSF</name>
<keyword evidence="2" id="KW-1185">Reference proteome</keyword>
<dbReference type="Proteomes" id="UP000054270">
    <property type="component" value="Unassembled WGS sequence"/>
</dbReference>
<protein>
    <recommendedName>
        <fullName evidence="3">G domain-containing protein</fullName>
    </recommendedName>
</protein>
<dbReference type="SUPFAM" id="SSF52540">
    <property type="entry name" value="P-loop containing nucleoside triphosphate hydrolases"/>
    <property type="match status" value="1"/>
</dbReference>
<evidence type="ECO:0008006" key="3">
    <source>
        <dbReference type="Google" id="ProtNLM"/>
    </source>
</evidence>
<sequence>LVFETNSRFVFHDSRGIESGTTNDIETIQAFISKWAHGRSLNDRLHAIWYCISVDNKRLFTAAEEQFFDKINPSGVPVILVFTKFESLEAEVFAQLQMNSQYSGEEAIQQAQQVAQKTFEDKHLIHFTSGRKYPPKKVVFLKSITYMDKENAQCSYLIEATLNALNSYTINLLLLEVQQINLGWRLINALHR</sequence>
<organism evidence="1 2">
    <name type="scientific">Hypholoma sublateritium (strain FD-334 SS-4)</name>
    <dbReference type="NCBI Taxonomy" id="945553"/>
    <lineage>
        <taxon>Eukaryota</taxon>
        <taxon>Fungi</taxon>
        <taxon>Dikarya</taxon>
        <taxon>Basidiomycota</taxon>
        <taxon>Agaricomycotina</taxon>
        <taxon>Agaricomycetes</taxon>
        <taxon>Agaricomycetidae</taxon>
        <taxon>Agaricales</taxon>
        <taxon>Agaricineae</taxon>
        <taxon>Strophariaceae</taxon>
        <taxon>Hypholoma</taxon>
    </lineage>
</organism>
<reference evidence="2" key="1">
    <citation type="submission" date="2014-04" db="EMBL/GenBank/DDBJ databases">
        <title>Evolutionary Origins and Diversification of the Mycorrhizal Mutualists.</title>
        <authorList>
            <consortium name="DOE Joint Genome Institute"/>
            <consortium name="Mycorrhizal Genomics Consortium"/>
            <person name="Kohler A."/>
            <person name="Kuo A."/>
            <person name="Nagy L.G."/>
            <person name="Floudas D."/>
            <person name="Copeland A."/>
            <person name="Barry K.W."/>
            <person name="Cichocki N."/>
            <person name="Veneault-Fourrey C."/>
            <person name="LaButti K."/>
            <person name="Lindquist E.A."/>
            <person name="Lipzen A."/>
            <person name="Lundell T."/>
            <person name="Morin E."/>
            <person name="Murat C."/>
            <person name="Riley R."/>
            <person name="Ohm R."/>
            <person name="Sun H."/>
            <person name="Tunlid A."/>
            <person name="Henrissat B."/>
            <person name="Grigoriev I.V."/>
            <person name="Hibbett D.S."/>
            <person name="Martin F."/>
        </authorList>
    </citation>
    <scope>NUCLEOTIDE SEQUENCE [LARGE SCALE GENOMIC DNA]</scope>
    <source>
        <strain evidence="2">FD-334 SS-4</strain>
    </source>
</reference>
<proteinExistence type="predicted"/>